<proteinExistence type="predicted"/>
<accession>A0A5C6B7Y2</accession>
<gene>
    <name evidence="1" type="ORF">Pla52n_06490</name>
</gene>
<evidence type="ECO:0000313" key="2">
    <source>
        <dbReference type="Proteomes" id="UP000320176"/>
    </source>
</evidence>
<dbReference type="Proteomes" id="UP000320176">
    <property type="component" value="Unassembled WGS sequence"/>
</dbReference>
<dbReference type="AlphaFoldDB" id="A0A5C6B7Y2"/>
<comment type="caution">
    <text evidence="1">The sequence shown here is derived from an EMBL/GenBank/DDBJ whole genome shotgun (WGS) entry which is preliminary data.</text>
</comment>
<organism evidence="1 2">
    <name type="scientific">Stieleria varia</name>
    <dbReference type="NCBI Taxonomy" id="2528005"/>
    <lineage>
        <taxon>Bacteria</taxon>
        <taxon>Pseudomonadati</taxon>
        <taxon>Planctomycetota</taxon>
        <taxon>Planctomycetia</taxon>
        <taxon>Pirellulales</taxon>
        <taxon>Pirellulaceae</taxon>
        <taxon>Stieleria</taxon>
    </lineage>
</organism>
<protein>
    <submittedName>
        <fullName evidence="1">Uncharacterized protein</fullName>
    </submittedName>
</protein>
<dbReference type="EMBL" id="SJPN01000001">
    <property type="protein sequence ID" value="TWU08068.1"/>
    <property type="molecule type" value="Genomic_DNA"/>
</dbReference>
<name>A0A5C6B7Y2_9BACT</name>
<sequence>MRMIDFCAKRFMTMSCDIAGKCSLHFITRASRVKLGSVTVMDT</sequence>
<evidence type="ECO:0000313" key="1">
    <source>
        <dbReference type="EMBL" id="TWU08068.1"/>
    </source>
</evidence>
<reference evidence="1 2" key="1">
    <citation type="submission" date="2019-02" db="EMBL/GenBank/DDBJ databases">
        <title>Deep-cultivation of Planctomycetes and their phenomic and genomic characterization uncovers novel biology.</title>
        <authorList>
            <person name="Wiegand S."/>
            <person name="Jogler M."/>
            <person name="Boedeker C."/>
            <person name="Pinto D."/>
            <person name="Vollmers J."/>
            <person name="Rivas-Marin E."/>
            <person name="Kohn T."/>
            <person name="Peeters S.H."/>
            <person name="Heuer A."/>
            <person name="Rast P."/>
            <person name="Oberbeckmann S."/>
            <person name="Bunk B."/>
            <person name="Jeske O."/>
            <person name="Meyerdierks A."/>
            <person name="Storesund J.E."/>
            <person name="Kallscheuer N."/>
            <person name="Luecker S."/>
            <person name="Lage O.M."/>
            <person name="Pohl T."/>
            <person name="Merkel B.J."/>
            <person name="Hornburger P."/>
            <person name="Mueller R.-W."/>
            <person name="Bruemmer F."/>
            <person name="Labrenz M."/>
            <person name="Spormann A.M."/>
            <person name="Op Den Camp H."/>
            <person name="Overmann J."/>
            <person name="Amann R."/>
            <person name="Jetten M.S.M."/>
            <person name="Mascher T."/>
            <person name="Medema M.H."/>
            <person name="Devos D.P."/>
            <person name="Kaster A.-K."/>
            <person name="Ovreas L."/>
            <person name="Rohde M."/>
            <person name="Galperin M.Y."/>
            <person name="Jogler C."/>
        </authorList>
    </citation>
    <scope>NUCLEOTIDE SEQUENCE [LARGE SCALE GENOMIC DNA]</scope>
    <source>
        <strain evidence="1 2">Pla52n</strain>
    </source>
</reference>
<keyword evidence="2" id="KW-1185">Reference proteome</keyword>